<dbReference type="GO" id="GO:0016887">
    <property type="term" value="F:ATP hydrolysis activity"/>
    <property type="evidence" value="ECO:0007669"/>
    <property type="project" value="InterPro"/>
</dbReference>
<protein>
    <recommendedName>
        <fullName evidence="1">AAA+ ATPase domain-containing protein</fullName>
    </recommendedName>
</protein>
<dbReference type="EMBL" id="UINC01112198">
    <property type="protein sequence ID" value="SVC80967.1"/>
    <property type="molecule type" value="Genomic_DNA"/>
</dbReference>
<dbReference type="CDD" id="cd00009">
    <property type="entry name" value="AAA"/>
    <property type="match status" value="1"/>
</dbReference>
<dbReference type="SMART" id="SM00382">
    <property type="entry name" value="AAA"/>
    <property type="match status" value="1"/>
</dbReference>
<name>A0A382Q7F5_9ZZZZ</name>
<feature type="non-terminal residue" evidence="2">
    <location>
        <position position="1"/>
    </location>
</feature>
<feature type="domain" description="AAA+ ATPase" evidence="1">
    <location>
        <begin position="52"/>
        <end position="169"/>
    </location>
</feature>
<dbReference type="GO" id="GO:0006261">
    <property type="term" value="P:DNA-templated DNA replication"/>
    <property type="evidence" value="ECO:0007669"/>
    <property type="project" value="TreeGrafter"/>
</dbReference>
<feature type="non-terminal residue" evidence="2">
    <location>
        <position position="194"/>
    </location>
</feature>
<dbReference type="AlphaFoldDB" id="A0A382Q7F5"/>
<dbReference type="Pfam" id="PF00004">
    <property type="entry name" value="AAA"/>
    <property type="match status" value="1"/>
</dbReference>
<evidence type="ECO:0000313" key="2">
    <source>
        <dbReference type="EMBL" id="SVC80967.1"/>
    </source>
</evidence>
<proteinExistence type="predicted"/>
<dbReference type="InterPro" id="IPR027417">
    <property type="entry name" value="P-loop_NTPase"/>
</dbReference>
<dbReference type="PANTHER" id="PTHR13779">
    <property type="entry name" value="WERNER HELICASE-INTERACTING PROTEIN 1 FAMILY MEMBER"/>
    <property type="match status" value="1"/>
</dbReference>
<dbReference type="InterPro" id="IPR003959">
    <property type="entry name" value="ATPase_AAA_core"/>
</dbReference>
<evidence type="ECO:0000259" key="1">
    <source>
        <dbReference type="SMART" id="SM00382"/>
    </source>
</evidence>
<dbReference type="GO" id="GO:0008047">
    <property type="term" value="F:enzyme activator activity"/>
    <property type="evidence" value="ECO:0007669"/>
    <property type="project" value="TreeGrafter"/>
</dbReference>
<dbReference type="PANTHER" id="PTHR13779:SF7">
    <property type="entry name" value="ATPASE WRNIP1"/>
    <property type="match status" value="1"/>
</dbReference>
<dbReference type="Gene3D" id="3.40.50.300">
    <property type="entry name" value="P-loop containing nucleotide triphosphate hydrolases"/>
    <property type="match status" value="1"/>
</dbReference>
<organism evidence="2">
    <name type="scientific">marine metagenome</name>
    <dbReference type="NCBI Taxonomy" id="408172"/>
    <lineage>
        <taxon>unclassified sequences</taxon>
        <taxon>metagenomes</taxon>
        <taxon>ecological metagenomes</taxon>
    </lineage>
</organism>
<reference evidence="2" key="1">
    <citation type="submission" date="2018-05" db="EMBL/GenBank/DDBJ databases">
        <authorList>
            <person name="Lanie J.A."/>
            <person name="Ng W.-L."/>
            <person name="Kazmierczak K.M."/>
            <person name="Andrzejewski T.M."/>
            <person name="Davidsen T.M."/>
            <person name="Wayne K.J."/>
            <person name="Tettelin H."/>
            <person name="Glass J.I."/>
            <person name="Rusch D."/>
            <person name="Podicherti R."/>
            <person name="Tsui H.-C.T."/>
            <person name="Winkler M.E."/>
        </authorList>
    </citation>
    <scope>NUCLEOTIDE SEQUENCE</scope>
</reference>
<dbReference type="GO" id="GO:0017116">
    <property type="term" value="F:single-stranded DNA helicase activity"/>
    <property type="evidence" value="ECO:0007669"/>
    <property type="project" value="TreeGrafter"/>
</dbReference>
<dbReference type="GO" id="GO:0000731">
    <property type="term" value="P:DNA synthesis involved in DNA repair"/>
    <property type="evidence" value="ECO:0007669"/>
    <property type="project" value="TreeGrafter"/>
</dbReference>
<gene>
    <name evidence="2" type="ORF">METZ01_LOCUS333821</name>
</gene>
<dbReference type="GO" id="GO:0005524">
    <property type="term" value="F:ATP binding"/>
    <property type="evidence" value="ECO:0007669"/>
    <property type="project" value="InterPro"/>
</dbReference>
<sequence>MELFPNFINEMNDNPPSPLADRMRPSSWSQLVGHLNLVGEGKPLRILISGRSNFSFILWGPPGTGKTTIARIAACVTKNEFHEISAVNSGVGDIRKIIDQAKKTWRSSKRRSTLFIDEIHRFNKSQQDAVLPYIENGSIRLIGSTTENPSFEVIPALRSRCQIFRLESLLPKDLRCLLERGLADKRRGLGNDSI</sequence>
<dbReference type="InterPro" id="IPR051314">
    <property type="entry name" value="AAA_ATPase_RarA/MGS1/WRNIP1"/>
</dbReference>
<dbReference type="InterPro" id="IPR003593">
    <property type="entry name" value="AAA+_ATPase"/>
</dbReference>
<dbReference type="SUPFAM" id="SSF52540">
    <property type="entry name" value="P-loop containing nucleoside triphosphate hydrolases"/>
    <property type="match status" value="1"/>
</dbReference>
<dbReference type="FunFam" id="3.40.50.300:FF:000137">
    <property type="entry name" value="Replication-associated recombination protein A"/>
    <property type="match status" value="1"/>
</dbReference>
<accession>A0A382Q7F5</accession>